<dbReference type="EMBL" id="JBHTAS010000001">
    <property type="protein sequence ID" value="MFC7139533.1"/>
    <property type="molecule type" value="Genomic_DNA"/>
</dbReference>
<keyword evidence="4" id="KW-1185">Reference proteome</keyword>
<evidence type="ECO:0000256" key="1">
    <source>
        <dbReference type="SAM" id="Phobius"/>
    </source>
</evidence>
<protein>
    <submittedName>
        <fullName evidence="3">Transporter</fullName>
    </submittedName>
</protein>
<comment type="caution">
    <text evidence="3">The sequence shown here is derived from an EMBL/GenBank/DDBJ whole genome shotgun (WGS) entry which is preliminary data.</text>
</comment>
<name>A0ABD5XWJ3_9EURY</name>
<dbReference type="Pfam" id="PF25933">
    <property type="entry name" value="DUF7978"/>
    <property type="match status" value="1"/>
</dbReference>
<dbReference type="InterPro" id="IPR058284">
    <property type="entry name" value="DUF7978"/>
</dbReference>
<accession>A0ABD5XWJ3</accession>
<evidence type="ECO:0000313" key="4">
    <source>
        <dbReference type="Proteomes" id="UP001596432"/>
    </source>
</evidence>
<keyword evidence="1" id="KW-0472">Membrane</keyword>
<feature type="transmembrane region" description="Helical" evidence="1">
    <location>
        <begin position="127"/>
        <end position="148"/>
    </location>
</feature>
<keyword evidence="1" id="KW-0812">Transmembrane</keyword>
<dbReference type="Proteomes" id="UP001596432">
    <property type="component" value="Unassembled WGS sequence"/>
</dbReference>
<dbReference type="AlphaFoldDB" id="A0ABD5XWJ3"/>
<dbReference type="RefSeq" id="WP_274325119.1">
    <property type="nucleotide sequence ID" value="NZ_CP118158.1"/>
</dbReference>
<feature type="transmembrane region" description="Helical" evidence="1">
    <location>
        <begin position="12"/>
        <end position="33"/>
    </location>
</feature>
<evidence type="ECO:0000313" key="3">
    <source>
        <dbReference type="EMBL" id="MFC7139533.1"/>
    </source>
</evidence>
<gene>
    <name evidence="3" type="ORF">ACFQMA_06735</name>
</gene>
<feature type="transmembrane region" description="Helical" evidence="1">
    <location>
        <begin position="94"/>
        <end position="115"/>
    </location>
</feature>
<proteinExistence type="predicted"/>
<feature type="domain" description="DUF7978" evidence="2">
    <location>
        <begin position="7"/>
        <end position="183"/>
    </location>
</feature>
<evidence type="ECO:0000259" key="2">
    <source>
        <dbReference type="Pfam" id="PF25933"/>
    </source>
</evidence>
<reference evidence="3 4" key="1">
    <citation type="journal article" date="2019" name="Int. J. Syst. Evol. Microbiol.">
        <title>The Global Catalogue of Microorganisms (GCM) 10K type strain sequencing project: providing services to taxonomists for standard genome sequencing and annotation.</title>
        <authorList>
            <consortium name="The Broad Institute Genomics Platform"/>
            <consortium name="The Broad Institute Genome Sequencing Center for Infectious Disease"/>
            <person name="Wu L."/>
            <person name="Ma J."/>
        </authorList>
    </citation>
    <scope>NUCLEOTIDE SEQUENCE [LARGE SCALE GENOMIC DNA]</scope>
    <source>
        <strain evidence="3 4">XZYJT29</strain>
    </source>
</reference>
<keyword evidence="1" id="KW-1133">Transmembrane helix</keyword>
<dbReference type="GeneID" id="78819792"/>
<sequence>MVDTTADAKGVVGRGLAGGIAAWIVGYLAVYLVHASEIENSLSSSVLNALTDENVTWKLVGWLFYNAHNVTVKIPGLLGGQTAQNFVAGAEETALTAFLVVPPLLLVAAGIAAVWNTAEEPTTAARNGAAVTLGYLPLSIAGAVVFAVTVGDATAGPNLVTAVLLAGAVYPLLFGALGGLAGGHLSAE</sequence>
<feature type="transmembrane region" description="Helical" evidence="1">
    <location>
        <begin position="160"/>
        <end position="182"/>
    </location>
</feature>
<organism evidence="3 4">
    <name type="scientific">Halosimplex aquaticum</name>
    <dbReference type="NCBI Taxonomy" id="3026162"/>
    <lineage>
        <taxon>Archaea</taxon>
        <taxon>Methanobacteriati</taxon>
        <taxon>Methanobacteriota</taxon>
        <taxon>Stenosarchaea group</taxon>
        <taxon>Halobacteria</taxon>
        <taxon>Halobacteriales</taxon>
        <taxon>Haloarculaceae</taxon>
        <taxon>Halosimplex</taxon>
    </lineage>
</organism>